<dbReference type="PANTHER" id="PTHR33741">
    <property type="entry name" value="TRANSMEMBRANE PROTEIN DDB_G0269096-RELATED"/>
    <property type="match status" value="1"/>
</dbReference>
<evidence type="ECO:0000256" key="1">
    <source>
        <dbReference type="SAM" id="MobiDB-lite"/>
    </source>
</evidence>
<feature type="transmembrane region" description="Helical" evidence="2">
    <location>
        <begin position="134"/>
        <end position="153"/>
    </location>
</feature>
<feature type="transmembrane region" description="Helical" evidence="2">
    <location>
        <begin position="50"/>
        <end position="71"/>
    </location>
</feature>
<evidence type="ECO:0000313" key="5">
    <source>
        <dbReference type="Proteomes" id="UP000557566"/>
    </source>
</evidence>
<evidence type="ECO:0000313" key="4">
    <source>
        <dbReference type="EMBL" id="KAF4509230.1"/>
    </source>
</evidence>
<keyword evidence="5" id="KW-1185">Reference proteome</keyword>
<feature type="compositionally biased region" description="Basic and acidic residues" evidence="1">
    <location>
        <begin position="222"/>
        <end position="232"/>
    </location>
</feature>
<organism evidence="4 5">
    <name type="scientific">Ophiocordyceps sinensis</name>
    <dbReference type="NCBI Taxonomy" id="72228"/>
    <lineage>
        <taxon>Eukaryota</taxon>
        <taxon>Fungi</taxon>
        <taxon>Dikarya</taxon>
        <taxon>Ascomycota</taxon>
        <taxon>Pezizomycotina</taxon>
        <taxon>Sordariomycetes</taxon>
        <taxon>Hypocreomycetidae</taxon>
        <taxon>Hypocreales</taxon>
        <taxon>Ophiocordycipitaceae</taxon>
        <taxon>Ophiocordyceps</taxon>
    </lineage>
</organism>
<keyword evidence="2" id="KW-0472">Membrane</keyword>
<gene>
    <name evidence="4" type="ORF">G6O67_005511</name>
</gene>
<keyword evidence="2" id="KW-1133">Transmembrane helix</keyword>
<dbReference type="InterPro" id="IPR007065">
    <property type="entry name" value="HPP"/>
</dbReference>
<feature type="transmembrane region" description="Helical" evidence="2">
    <location>
        <begin position="108"/>
        <end position="127"/>
    </location>
</feature>
<protein>
    <recommendedName>
        <fullName evidence="3">HPP transmembrane region domain-containing protein</fullName>
    </recommendedName>
</protein>
<comment type="caution">
    <text evidence="4">The sequence shown here is derived from an EMBL/GenBank/DDBJ whole genome shotgun (WGS) entry which is preliminary data.</text>
</comment>
<feature type="transmembrane region" description="Helical" evidence="2">
    <location>
        <begin position="173"/>
        <end position="198"/>
    </location>
</feature>
<feature type="transmembrane region" description="Helical" evidence="2">
    <location>
        <begin position="78"/>
        <end position="96"/>
    </location>
</feature>
<dbReference type="PANTHER" id="PTHR33741:SF5">
    <property type="entry name" value="TRANSMEMBRANE PROTEIN DDB_G0269096-RELATED"/>
    <property type="match status" value="1"/>
</dbReference>
<feature type="region of interest" description="Disordered" evidence="1">
    <location>
        <begin position="222"/>
        <end position="295"/>
    </location>
</feature>
<evidence type="ECO:0000256" key="2">
    <source>
        <dbReference type="SAM" id="Phobius"/>
    </source>
</evidence>
<feature type="compositionally biased region" description="Polar residues" evidence="1">
    <location>
        <begin position="262"/>
        <end position="271"/>
    </location>
</feature>
<keyword evidence="2" id="KW-0812">Transmembrane</keyword>
<dbReference type="AlphaFoldDB" id="A0A8H4PRM1"/>
<reference evidence="4 5" key="1">
    <citation type="journal article" date="2020" name="Genome Biol. Evol.">
        <title>A new high-quality draft genome assembly of the Chinese cordyceps Ophiocordyceps sinensis.</title>
        <authorList>
            <person name="Shu R."/>
            <person name="Zhang J."/>
            <person name="Meng Q."/>
            <person name="Zhang H."/>
            <person name="Zhou G."/>
            <person name="Li M."/>
            <person name="Wu P."/>
            <person name="Zhao Y."/>
            <person name="Chen C."/>
            <person name="Qin Q."/>
        </authorList>
    </citation>
    <scope>NUCLEOTIDE SEQUENCE [LARGE SCALE GENOMIC DNA]</scope>
    <source>
        <strain evidence="4 5">IOZ07</strain>
    </source>
</reference>
<evidence type="ECO:0000259" key="3">
    <source>
        <dbReference type="Pfam" id="PF04982"/>
    </source>
</evidence>
<dbReference type="EMBL" id="JAAVMX010000005">
    <property type="protein sequence ID" value="KAF4509230.1"/>
    <property type="molecule type" value="Genomic_DNA"/>
</dbReference>
<dbReference type="OrthoDB" id="2016548at2759"/>
<proteinExistence type="predicted"/>
<dbReference type="InterPro" id="IPR058581">
    <property type="entry name" value="TM_HPP"/>
</dbReference>
<name>A0A8H4PRM1_9HYPO</name>
<sequence length="330" mass="35980">MRYRTWNLDIDRFLLPLVPSPPWHLLPYPVAHFLGHRKTTPRETGNLMPIFWAFVGILCSLLVIEAVTIRVPLFEARAVPMIVGSFGAAAVLEFYAIESPLAQPRNAIVGQAIATVAGVAVAKLFQLSSRFDDLRWVGGALACASATALMGLTKTVHPPAGATALLAVVDNNLVAVGWLLVPVMLLGCALMLAIALLVNNLERRFPMYWWTPLDLPHKDPAFVSDAKGEAPKPQHQQRWRLRRRAGDDEEAGVVDEEKTVVGGSSSQQTGESDGDGDGATAPKQGQRTVAHGRHAQAQVVIRRGQVIVPEHLILTQDEVQLLESMSHRIS</sequence>
<dbReference type="Pfam" id="PF04982">
    <property type="entry name" value="TM_HPP"/>
    <property type="match status" value="1"/>
</dbReference>
<dbReference type="Proteomes" id="UP000557566">
    <property type="component" value="Unassembled WGS sequence"/>
</dbReference>
<feature type="domain" description="HPP transmembrane region" evidence="3">
    <location>
        <begin position="44"/>
        <end position="206"/>
    </location>
</feature>
<accession>A0A8H4PRM1</accession>